<evidence type="ECO:0000256" key="1">
    <source>
        <dbReference type="SAM" id="MobiDB-lite"/>
    </source>
</evidence>
<feature type="region of interest" description="Disordered" evidence="1">
    <location>
        <begin position="53"/>
        <end position="99"/>
    </location>
</feature>
<evidence type="ECO:0000313" key="2">
    <source>
        <dbReference type="EMBL" id="OAX82118.1"/>
    </source>
</evidence>
<keyword evidence="3" id="KW-1185">Reference proteome</keyword>
<evidence type="ECO:0000313" key="3">
    <source>
        <dbReference type="Proteomes" id="UP000091918"/>
    </source>
</evidence>
<name>A0A1B7NZA1_9EURO</name>
<dbReference type="AlphaFoldDB" id="A0A1B7NZA1"/>
<dbReference type="EMBL" id="LGUA01000354">
    <property type="protein sequence ID" value="OAX82118.1"/>
    <property type="molecule type" value="Genomic_DNA"/>
</dbReference>
<reference evidence="2 3" key="1">
    <citation type="submission" date="2015-07" db="EMBL/GenBank/DDBJ databases">
        <title>Emmonsia species relationships and genome sequence.</title>
        <authorList>
            <person name="Cuomo C.A."/>
            <person name="Schwartz I.S."/>
            <person name="Kenyon C."/>
            <person name="de Hoog G.S."/>
            <person name="Govender N.P."/>
            <person name="Botha A."/>
            <person name="Moreno L."/>
            <person name="de Vries M."/>
            <person name="Munoz J.F."/>
            <person name="Stielow J.B."/>
        </authorList>
    </citation>
    <scope>NUCLEOTIDE SEQUENCE [LARGE SCALE GENOMIC DNA]</scope>
    <source>
        <strain evidence="2 3">CBS 136260</strain>
    </source>
</reference>
<dbReference type="STRING" id="1658172.A0A1B7NZA1"/>
<dbReference type="OrthoDB" id="5596422at2759"/>
<proteinExistence type="predicted"/>
<sequence length="560" mass="62304">MFKVTRNEANRTIILLALVLVPIVVLFTILATALACSEYWSLYRERQRLLRSGESGHTTRTRSDVPCLSSSSESSKASTKRSESSDGDANMYMKPGLYERSPSGINHTVRRIPSKGGIFALVAEAIDFNKQRYSSPAPVNRGFSVGHTRPIYREPNSANDHPYLPNHIIRERISTNLIASRVQSRRRTPPLARTNLCVPKNHNYVHTRFPCHVPITSAKLDITMDAMKISAHEDLVTWAAVEISATVSNLDSDLKTQIGCEVPLDIMIHVDNSEHVASFIKRACNTVLPLVSAMDILVDRLAIGCISADPEQNLQLLLPLSTCNLEILDGLLRSIQTIRLEALHEASNLPLRHSSSGALRHMFVITANSGISLSEMTANITNRVRFHTISPEPILGTWAFKPMDGGHPFAYFDDEEDKESVQAIKNNLKKIIRHLRYGLHPGALPNLSIGLNGQNGYDIEAVLGETKRKTMRPGDKWTLLVKIKAISEARKVFFVGDSFTKNQVGSDVDRTINRHPRLLGSCDRALAENIFTVSLEYSHSTLSDSAAIKLENECEITRFL</sequence>
<protein>
    <submittedName>
        <fullName evidence="2">Uncharacterized protein</fullName>
    </submittedName>
</protein>
<dbReference type="InterPro" id="IPR036465">
    <property type="entry name" value="vWFA_dom_sf"/>
</dbReference>
<gene>
    <name evidence="2" type="ORF">ACJ72_03532</name>
</gene>
<accession>A0A1B7NZA1</accession>
<organism evidence="2 3">
    <name type="scientific">Emergomyces africanus</name>
    <dbReference type="NCBI Taxonomy" id="1955775"/>
    <lineage>
        <taxon>Eukaryota</taxon>
        <taxon>Fungi</taxon>
        <taxon>Dikarya</taxon>
        <taxon>Ascomycota</taxon>
        <taxon>Pezizomycotina</taxon>
        <taxon>Eurotiomycetes</taxon>
        <taxon>Eurotiomycetidae</taxon>
        <taxon>Onygenales</taxon>
        <taxon>Ajellomycetaceae</taxon>
        <taxon>Emergomyces</taxon>
    </lineage>
</organism>
<comment type="caution">
    <text evidence="2">The sequence shown here is derived from an EMBL/GenBank/DDBJ whole genome shotgun (WGS) entry which is preliminary data.</text>
</comment>
<dbReference type="SUPFAM" id="SSF53300">
    <property type="entry name" value="vWA-like"/>
    <property type="match status" value="1"/>
</dbReference>
<dbReference type="Proteomes" id="UP000091918">
    <property type="component" value="Unassembled WGS sequence"/>
</dbReference>